<keyword evidence="3" id="KW-1185">Reference proteome</keyword>
<dbReference type="EMBL" id="JAUHHV010000010">
    <property type="protein sequence ID" value="KAK1411387.1"/>
    <property type="molecule type" value="Genomic_DNA"/>
</dbReference>
<protein>
    <submittedName>
        <fullName evidence="2">Uncharacterized protein</fullName>
    </submittedName>
</protein>
<keyword evidence="1" id="KW-0472">Membrane</keyword>
<reference evidence="2" key="1">
    <citation type="journal article" date="2023" name="bioRxiv">
        <title>Improved chromosome-level genome assembly for marigold (Tagetes erecta).</title>
        <authorList>
            <person name="Jiang F."/>
            <person name="Yuan L."/>
            <person name="Wang S."/>
            <person name="Wang H."/>
            <person name="Xu D."/>
            <person name="Wang A."/>
            <person name="Fan W."/>
        </authorList>
    </citation>
    <scope>NUCLEOTIDE SEQUENCE</scope>
    <source>
        <strain evidence="2">WSJ</strain>
        <tissue evidence="2">Leaf</tissue>
    </source>
</reference>
<dbReference type="AlphaFoldDB" id="A0AAD8JZA2"/>
<comment type="caution">
    <text evidence="2">The sequence shown here is derived from an EMBL/GenBank/DDBJ whole genome shotgun (WGS) entry which is preliminary data.</text>
</comment>
<evidence type="ECO:0000313" key="3">
    <source>
        <dbReference type="Proteomes" id="UP001229421"/>
    </source>
</evidence>
<feature type="transmembrane region" description="Helical" evidence="1">
    <location>
        <begin position="22"/>
        <end position="40"/>
    </location>
</feature>
<keyword evidence="1" id="KW-0812">Transmembrane</keyword>
<evidence type="ECO:0000313" key="2">
    <source>
        <dbReference type="EMBL" id="KAK1411387.1"/>
    </source>
</evidence>
<sequence length="74" mass="8699">MDKIIGEIKTLSFLWIRSRSNFYTHFSFIVGFSVFLSTPHRRCLLLLSLRFHRRVLLHLSSSIQLHLRLSASVV</sequence>
<accession>A0AAD8JZA2</accession>
<name>A0AAD8JZA2_TARER</name>
<proteinExistence type="predicted"/>
<evidence type="ECO:0000256" key="1">
    <source>
        <dbReference type="SAM" id="Phobius"/>
    </source>
</evidence>
<organism evidence="2 3">
    <name type="scientific">Tagetes erecta</name>
    <name type="common">African marigold</name>
    <dbReference type="NCBI Taxonomy" id="13708"/>
    <lineage>
        <taxon>Eukaryota</taxon>
        <taxon>Viridiplantae</taxon>
        <taxon>Streptophyta</taxon>
        <taxon>Embryophyta</taxon>
        <taxon>Tracheophyta</taxon>
        <taxon>Spermatophyta</taxon>
        <taxon>Magnoliopsida</taxon>
        <taxon>eudicotyledons</taxon>
        <taxon>Gunneridae</taxon>
        <taxon>Pentapetalae</taxon>
        <taxon>asterids</taxon>
        <taxon>campanulids</taxon>
        <taxon>Asterales</taxon>
        <taxon>Asteraceae</taxon>
        <taxon>Asteroideae</taxon>
        <taxon>Heliantheae alliance</taxon>
        <taxon>Tageteae</taxon>
        <taxon>Tagetes</taxon>
    </lineage>
</organism>
<keyword evidence="1" id="KW-1133">Transmembrane helix</keyword>
<gene>
    <name evidence="2" type="ORF">QVD17_37935</name>
</gene>
<dbReference type="Proteomes" id="UP001229421">
    <property type="component" value="Unassembled WGS sequence"/>
</dbReference>